<evidence type="ECO:0000313" key="4">
    <source>
        <dbReference type="Proteomes" id="UP000214365"/>
    </source>
</evidence>
<comment type="caution">
    <text evidence="3">The sequence shown here is derived from an EMBL/GenBank/DDBJ whole genome shotgun (WGS) entry which is preliminary data.</text>
</comment>
<keyword evidence="4" id="KW-1185">Reference proteome</keyword>
<gene>
    <name evidence="3" type="ORF">UA08_07436</name>
</gene>
<evidence type="ECO:0000313" key="3">
    <source>
        <dbReference type="EMBL" id="OKL57368.1"/>
    </source>
</evidence>
<protein>
    <submittedName>
        <fullName evidence="3">Uncharacterized protein</fullName>
    </submittedName>
</protein>
<feature type="chain" id="PRO_5013144121" evidence="2">
    <location>
        <begin position="20"/>
        <end position="472"/>
    </location>
</feature>
<evidence type="ECO:0000256" key="2">
    <source>
        <dbReference type="SAM" id="SignalP"/>
    </source>
</evidence>
<sequence>MVPVRFLLASALVFSAAVTAPINPNAEAETSRAALPITHQSEPMRKANPVMSSIPAATIDAHALASAAAASALSSDSSQQQDNGVFDVLNDLPLGSSDGEIKRRQLEGITDLLKSLNKISGKREEELETRQLGLVKSIPEAASQLGQVANLAKVLPIKRTREDAGMLGGLGGLGGVLGGSVKRDTKKSDTEKPTYTENALKGLQGMLHSVSSKDHDKEETPSATQSTGLDQIVKRGDADDSLTSEEKAMLEQLVKRGSVDPLSGIESLVSGLGLIGKRGDSSVFDILDELTSLWGILRKRESSESVGTFLESLSKRQLDILSTLATATLSNAGAAAGDLPKLVTGKHRRDHGDPDTTSAAALESLIGLAESKGKHAASGSGDATGLSGIADEFLAGTKDAQDASRATQGHSESLAKDAAKGQPVSKRQVPPIAGADVLSVVKGLLADPRKAVKPVTEGIMVGGSSIGDLATP</sequence>
<feature type="region of interest" description="Disordered" evidence="1">
    <location>
        <begin position="399"/>
        <end position="432"/>
    </location>
</feature>
<organism evidence="3 4">
    <name type="scientific">Talaromyces atroroseus</name>
    <dbReference type="NCBI Taxonomy" id="1441469"/>
    <lineage>
        <taxon>Eukaryota</taxon>
        <taxon>Fungi</taxon>
        <taxon>Dikarya</taxon>
        <taxon>Ascomycota</taxon>
        <taxon>Pezizomycotina</taxon>
        <taxon>Eurotiomycetes</taxon>
        <taxon>Eurotiomycetidae</taxon>
        <taxon>Eurotiales</taxon>
        <taxon>Trichocomaceae</taxon>
        <taxon>Talaromyces</taxon>
        <taxon>Talaromyces sect. Trachyspermi</taxon>
    </lineage>
</organism>
<feature type="signal peptide" evidence="2">
    <location>
        <begin position="1"/>
        <end position="19"/>
    </location>
</feature>
<dbReference type="RefSeq" id="XP_020117489.1">
    <property type="nucleotide sequence ID" value="XM_020262330.1"/>
</dbReference>
<dbReference type="AlphaFoldDB" id="A0A225AJM3"/>
<reference evidence="3 4" key="1">
    <citation type="submission" date="2015-06" db="EMBL/GenBank/DDBJ databases">
        <title>Talaromyces atroroseus IBT 11181 draft genome.</title>
        <authorList>
            <person name="Rasmussen K.B."/>
            <person name="Rasmussen S."/>
            <person name="Petersen B."/>
            <person name="Sicheritz-Ponten T."/>
            <person name="Mortensen U.H."/>
            <person name="Thrane U."/>
        </authorList>
    </citation>
    <scope>NUCLEOTIDE SEQUENCE [LARGE SCALE GENOMIC DNA]</scope>
    <source>
        <strain evidence="3 4">IBT 11181</strain>
    </source>
</reference>
<keyword evidence="2" id="KW-0732">Signal</keyword>
<name>A0A225AJM3_TALAT</name>
<evidence type="ECO:0000256" key="1">
    <source>
        <dbReference type="SAM" id="MobiDB-lite"/>
    </source>
</evidence>
<dbReference type="OrthoDB" id="4226405at2759"/>
<dbReference type="EMBL" id="LFMY01000012">
    <property type="protein sequence ID" value="OKL57368.1"/>
    <property type="molecule type" value="Genomic_DNA"/>
</dbReference>
<dbReference type="Proteomes" id="UP000214365">
    <property type="component" value="Unassembled WGS sequence"/>
</dbReference>
<proteinExistence type="predicted"/>
<accession>A0A225AJM3</accession>
<dbReference type="GeneID" id="31007192"/>